<gene>
    <name evidence="4" type="ORF">JYU34_002344</name>
</gene>
<dbReference type="Gene3D" id="6.10.140.2220">
    <property type="match status" value="1"/>
</dbReference>
<evidence type="ECO:0000313" key="4">
    <source>
        <dbReference type="EMBL" id="KAG7311307.1"/>
    </source>
</evidence>
<protein>
    <recommendedName>
        <fullName evidence="6">SET domain-containing protein</fullName>
    </recommendedName>
</protein>
<keyword evidence="1" id="KW-0862">Zinc</keyword>
<evidence type="ECO:0000256" key="1">
    <source>
        <dbReference type="PROSITE-ProRule" id="PRU00453"/>
    </source>
</evidence>
<comment type="caution">
    <text evidence="4">The sequence shown here is derived from an EMBL/GenBank/DDBJ whole genome shotgun (WGS) entry which is preliminary data.</text>
</comment>
<dbReference type="Gene3D" id="2.170.270.10">
    <property type="entry name" value="SET domain"/>
    <property type="match status" value="1"/>
</dbReference>
<evidence type="ECO:0000313" key="5">
    <source>
        <dbReference type="Proteomes" id="UP000823941"/>
    </source>
</evidence>
<dbReference type="InterPro" id="IPR001214">
    <property type="entry name" value="SET_dom"/>
</dbReference>
<organism evidence="4 5">
    <name type="scientific">Plutella xylostella</name>
    <name type="common">Diamondback moth</name>
    <name type="synonym">Plutella maculipennis</name>
    <dbReference type="NCBI Taxonomy" id="51655"/>
    <lineage>
        <taxon>Eukaryota</taxon>
        <taxon>Metazoa</taxon>
        <taxon>Ecdysozoa</taxon>
        <taxon>Arthropoda</taxon>
        <taxon>Hexapoda</taxon>
        <taxon>Insecta</taxon>
        <taxon>Pterygota</taxon>
        <taxon>Neoptera</taxon>
        <taxon>Endopterygota</taxon>
        <taxon>Lepidoptera</taxon>
        <taxon>Glossata</taxon>
        <taxon>Ditrysia</taxon>
        <taxon>Yponomeutoidea</taxon>
        <taxon>Plutellidae</taxon>
        <taxon>Plutella</taxon>
    </lineage>
</organism>
<evidence type="ECO:0000259" key="2">
    <source>
        <dbReference type="PROSITE" id="PS50280"/>
    </source>
</evidence>
<proteinExistence type="predicted"/>
<accession>A0ABQ7R1Y1</accession>
<dbReference type="PROSITE" id="PS50280">
    <property type="entry name" value="SET"/>
    <property type="match status" value="1"/>
</dbReference>
<feature type="domain" description="HIT-type" evidence="3">
    <location>
        <begin position="72"/>
        <end position="108"/>
    </location>
</feature>
<keyword evidence="1" id="KW-0479">Metal-binding</keyword>
<dbReference type="PANTHER" id="PTHR46455">
    <property type="entry name" value="SET AND MYND DOMAIN CONTAINING, ARTHROPOD-SPECIFIC, MEMBER 4, ISOFORM A"/>
    <property type="match status" value="1"/>
</dbReference>
<keyword evidence="5" id="KW-1185">Reference proteome</keyword>
<dbReference type="EMBL" id="JAHIBW010000004">
    <property type="protein sequence ID" value="KAG7311307.1"/>
    <property type="molecule type" value="Genomic_DNA"/>
</dbReference>
<dbReference type="PANTHER" id="PTHR46455:SF3">
    <property type="entry name" value="SET AND MYND DOMAIN CONTAINING, ARTHROPOD-SPECIFIC, MEMBER 9, ISOFORM A-RELATED"/>
    <property type="match status" value="1"/>
</dbReference>
<feature type="domain" description="SET" evidence="2">
    <location>
        <begin position="13"/>
        <end position="252"/>
    </location>
</feature>
<keyword evidence="1" id="KW-0863">Zinc-finger</keyword>
<name>A0ABQ7R1Y1_PLUXY</name>
<dbReference type="Gene3D" id="1.10.220.160">
    <property type="match status" value="1"/>
</dbReference>
<evidence type="ECO:0008006" key="6">
    <source>
        <dbReference type="Google" id="ProtNLM"/>
    </source>
</evidence>
<evidence type="ECO:0000259" key="3">
    <source>
        <dbReference type="PROSITE" id="PS51083"/>
    </source>
</evidence>
<dbReference type="Pfam" id="PF00856">
    <property type="entry name" value="SET"/>
    <property type="match status" value="1"/>
</dbReference>
<dbReference type="InterPro" id="IPR053010">
    <property type="entry name" value="SET_SmydA-8"/>
</dbReference>
<dbReference type="SMART" id="SM00317">
    <property type="entry name" value="SET"/>
    <property type="match status" value="1"/>
</dbReference>
<dbReference type="PROSITE" id="PS51083">
    <property type="entry name" value="ZF_HIT"/>
    <property type="match status" value="1"/>
</dbReference>
<dbReference type="InterPro" id="IPR046341">
    <property type="entry name" value="SET_dom_sf"/>
</dbReference>
<dbReference type="InterPro" id="IPR007529">
    <property type="entry name" value="Znf_HIT"/>
</dbReference>
<dbReference type="CDD" id="cd20071">
    <property type="entry name" value="SET_SMYD"/>
    <property type="match status" value="1"/>
</dbReference>
<reference evidence="4 5" key="1">
    <citation type="submission" date="2021-06" db="EMBL/GenBank/DDBJ databases">
        <title>A haploid diamondback moth (Plutella xylostella L.) genome assembly resolves 31 chromosomes and identifies a diamide resistance mutation.</title>
        <authorList>
            <person name="Ward C.M."/>
            <person name="Perry K.D."/>
            <person name="Baker G."/>
            <person name="Powis K."/>
            <person name="Heckel D.G."/>
            <person name="Baxter S.W."/>
        </authorList>
    </citation>
    <scope>NUCLEOTIDE SEQUENCE [LARGE SCALE GENOMIC DNA]</scope>
    <source>
        <strain evidence="4 5">LV</strain>
        <tissue evidence="4">Single pupa</tissue>
    </source>
</reference>
<dbReference type="SUPFAM" id="SSF82199">
    <property type="entry name" value="SET domain"/>
    <property type="match status" value="1"/>
</dbReference>
<sequence length="499" mass="55174">MLPMEQLSALIQEHLGQGWDPAPGAAAWVAGESALGGRGLLAVRDIAPGQVLFVDHPLLCGPRSGTNIHRGCTVCSKINDQSSFKCPKCSLLLCSEQCQSSTAHHNDCALITRWPNKVPIEEVDDTLLSRALTSIRALLLDEKSRQFLCTLQAHFQPPHGNEVRDLSKYFDIPKEEEKLMILASCVLDANAYQISNQYGEGDMHKRGLYPVASLMNHDCVPNTRHAFNSDFHMIVIAVKAIPAGAELCTCYTGLLWGTPARRVHLAKTKHFLCACARCADPFEGGTLLAALKCFQAECGGLLLPARPLQAAAPWRCMECDLQVPANHVADVQRALGSLVSTVDLEDVDGLEKFLLERITKFIPKTNQIVLDIECRLIWLLGEKDGLRWHELSEPRLSLKETLCRGALRTLAALGAGDAYLRGLLLYHLHAALAERARRAPLLYEELKPEIESTIEQAYNILKDGISGPPDLELRRRYLGPAAADKPREERFFILDNKSL</sequence>
<dbReference type="Proteomes" id="UP000823941">
    <property type="component" value="Chromosome 4"/>
</dbReference>